<sequence>MYVVTVKFDIKPNFLTDFTGLVLKQANDSMQLENNCLRFDVAYAEHDQNQIYLYEIYLSKQDFDLHLQSEHFRTFSNNVSHMLVGKQVECFVSMQIK</sequence>
<keyword evidence="3" id="KW-1185">Reference proteome</keyword>
<dbReference type="EC" id="1.-.-.-" evidence="2"/>
<dbReference type="PROSITE" id="PS51725">
    <property type="entry name" value="ABM"/>
    <property type="match status" value="1"/>
</dbReference>
<keyword evidence="2" id="KW-0503">Monooxygenase</keyword>
<gene>
    <name evidence="2" type="ORF">RS130_14890</name>
</gene>
<dbReference type="RefSeq" id="WP_316026578.1">
    <property type="nucleotide sequence ID" value="NZ_JAWDIO010000002.1"/>
</dbReference>
<dbReference type="InterPro" id="IPR007138">
    <property type="entry name" value="ABM_dom"/>
</dbReference>
<comment type="caution">
    <text evidence="2">The sequence shown here is derived from an EMBL/GenBank/DDBJ whole genome shotgun (WGS) entry which is preliminary data.</text>
</comment>
<dbReference type="GO" id="GO:0004497">
    <property type="term" value="F:monooxygenase activity"/>
    <property type="evidence" value="ECO:0007669"/>
    <property type="project" value="UniProtKB-KW"/>
</dbReference>
<dbReference type="InterPro" id="IPR011008">
    <property type="entry name" value="Dimeric_a/b-barrel"/>
</dbReference>
<dbReference type="Pfam" id="PF03992">
    <property type="entry name" value="ABM"/>
    <property type="match status" value="1"/>
</dbReference>
<dbReference type="PANTHER" id="PTHR33336:SF1">
    <property type="entry name" value="(4S)-4-HYDROXY-5-PHOSPHONOOXYPENTANE-2,3-DIONE ISOMERASE"/>
    <property type="match status" value="1"/>
</dbReference>
<evidence type="ECO:0000313" key="3">
    <source>
        <dbReference type="Proteomes" id="UP001247805"/>
    </source>
</evidence>
<evidence type="ECO:0000259" key="1">
    <source>
        <dbReference type="PROSITE" id="PS51725"/>
    </source>
</evidence>
<feature type="domain" description="ABM" evidence="1">
    <location>
        <begin position="2"/>
        <end position="92"/>
    </location>
</feature>
<dbReference type="Gene3D" id="3.30.70.100">
    <property type="match status" value="1"/>
</dbReference>
<dbReference type="InterPro" id="IPR050744">
    <property type="entry name" value="AI-2_Isomerase_LsrG"/>
</dbReference>
<reference evidence="2 3" key="1">
    <citation type="submission" date="2023-10" db="EMBL/GenBank/DDBJ databases">
        <title>Glaciecola aquimarina strain GGW-M5 nov., isolated from a coastal seawater.</title>
        <authorList>
            <person name="Bayburt H."/>
            <person name="Kim J.M."/>
            <person name="Choi B.J."/>
            <person name="Jeon C.O."/>
        </authorList>
    </citation>
    <scope>NUCLEOTIDE SEQUENCE [LARGE SCALE GENOMIC DNA]</scope>
    <source>
        <strain evidence="2 3">KCTC 32108</strain>
    </source>
</reference>
<dbReference type="EMBL" id="JAWDIO010000002">
    <property type="protein sequence ID" value="MDU0355018.1"/>
    <property type="molecule type" value="Genomic_DNA"/>
</dbReference>
<organism evidence="2 3">
    <name type="scientific">Paraglaciecola aquimarina</name>
    <dbReference type="NCBI Taxonomy" id="1235557"/>
    <lineage>
        <taxon>Bacteria</taxon>
        <taxon>Pseudomonadati</taxon>
        <taxon>Pseudomonadota</taxon>
        <taxon>Gammaproteobacteria</taxon>
        <taxon>Alteromonadales</taxon>
        <taxon>Alteromonadaceae</taxon>
        <taxon>Paraglaciecola</taxon>
    </lineage>
</organism>
<dbReference type="PANTHER" id="PTHR33336">
    <property type="entry name" value="QUINOL MONOOXYGENASE YGIN-RELATED"/>
    <property type="match status" value="1"/>
</dbReference>
<dbReference type="Proteomes" id="UP001247805">
    <property type="component" value="Unassembled WGS sequence"/>
</dbReference>
<proteinExistence type="predicted"/>
<name>A0ABU3SYC6_9ALTE</name>
<protein>
    <submittedName>
        <fullName evidence="2">Quinol monooxygenase</fullName>
        <ecNumber evidence="2">1.-.-.-</ecNumber>
    </submittedName>
</protein>
<evidence type="ECO:0000313" key="2">
    <source>
        <dbReference type="EMBL" id="MDU0355018.1"/>
    </source>
</evidence>
<keyword evidence="2" id="KW-0560">Oxidoreductase</keyword>
<dbReference type="SUPFAM" id="SSF54909">
    <property type="entry name" value="Dimeric alpha+beta barrel"/>
    <property type="match status" value="1"/>
</dbReference>
<accession>A0ABU3SYC6</accession>